<keyword evidence="6" id="KW-0378">Hydrolase</keyword>
<dbReference type="RefSeq" id="WP_125586256.1">
    <property type="nucleotide sequence ID" value="NZ_JBHTMO010000025.1"/>
</dbReference>
<dbReference type="Pfam" id="PF13419">
    <property type="entry name" value="HAD_2"/>
    <property type="match status" value="1"/>
</dbReference>
<dbReference type="SFLD" id="SFLDG01129">
    <property type="entry name" value="C1.5:_HAD__Beta-PGM__Phosphata"/>
    <property type="match status" value="1"/>
</dbReference>
<comment type="cofactor">
    <cofactor evidence="1">
        <name>Mg(2+)</name>
        <dbReference type="ChEBI" id="CHEBI:18420"/>
    </cofactor>
</comment>
<dbReference type="SUPFAM" id="SSF56784">
    <property type="entry name" value="HAD-like"/>
    <property type="match status" value="1"/>
</dbReference>
<name>A0ABW4BBL5_9LACO</name>
<evidence type="ECO:0000313" key="6">
    <source>
        <dbReference type="EMBL" id="MFD1393585.1"/>
    </source>
</evidence>
<evidence type="ECO:0000256" key="1">
    <source>
        <dbReference type="ARBA" id="ARBA00001946"/>
    </source>
</evidence>
<dbReference type="InterPro" id="IPR023198">
    <property type="entry name" value="PGP-like_dom2"/>
</dbReference>
<keyword evidence="4" id="KW-0460">Magnesium</keyword>
<dbReference type="InterPro" id="IPR041492">
    <property type="entry name" value="HAD_2"/>
</dbReference>
<dbReference type="SFLD" id="SFLDS00003">
    <property type="entry name" value="Haloacid_Dehalogenase"/>
    <property type="match status" value="1"/>
</dbReference>
<accession>A0ABW4BBL5</accession>
<reference evidence="7" key="1">
    <citation type="journal article" date="2019" name="Int. J. Syst. Evol. Microbiol.">
        <title>The Global Catalogue of Microorganisms (GCM) 10K type strain sequencing project: providing services to taxonomists for standard genome sequencing and annotation.</title>
        <authorList>
            <consortium name="The Broad Institute Genomics Platform"/>
            <consortium name="The Broad Institute Genome Sequencing Center for Infectious Disease"/>
            <person name="Wu L."/>
            <person name="Ma J."/>
        </authorList>
    </citation>
    <scope>NUCLEOTIDE SEQUENCE [LARGE SCALE GENOMIC DNA]</scope>
    <source>
        <strain evidence="7">CCM 8911</strain>
    </source>
</reference>
<dbReference type="NCBIfam" id="TIGR01509">
    <property type="entry name" value="HAD-SF-IA-v3"/>
    <property type="match status" value="1"/>
</dbReference>
<organism evidence="6 7">
    <name type="scientific">Lacticaseibacillus jixianensis</name>
    <dbReference type="NCBI Taxonomy" id="2486012"/>
    <lineage>
        <taxon>Bacteria</taxon>
        <taxon>Bacillati</taxon>
        <taxon>Bacillota</taxon>
        <taxon>Bacilli</taxon>
        <taxon>Lactobacillales</taxon>
        <taxon>Lactobacillaceae</taxon>
        <taxon>Lacticaseibacillus</taxon>
    </lineage>
</organism>
<keyword evidence="5" id="KW-0119">Carbohydrate metabolism</keyword>
<dbReference type="PANTHER" id="PTHR46193">
    <property type="entry name" value="6-PHOSPHOGLUCONATE PHOSPHATASE"/>
    <property type="match status" value="1"/>
</dbReference>
<dbReference type="GO" id="GO:0016787">
    <property type="term" value="F:hydrolase activity"/>
    <property type="evidence" value="ECO:0007669"/>
    <property type="project" value="UniProtKB-KW"/>
</dbReference>
<evidence type="ECO:0000256" key="2">
    <source>
        <dbReference type="ARBA" id="ARBA00006171"/>
    </source>
</evidence>
<dbReference type="InterPro" id="IPR023214">
    <property type="entry name" value="HAD_sf"/>
</dbReference>
<sequence length="219" mass="25033">MDEKIEAVIFDMDGVLVNSEPVYFARLMDFLKEEGIDPKLKNKDTFIGASNKQIWERLYQSPSERRESFKRFVGFEKKHPVDYRPLLYKGVTQLLEYLRDNGIQLALASAGQLTGIEEMLDSCNLRQYFNVVLSGEHMRNNKPSPDIYLEAMRRLSVDASNTLVIEDSDNGISAANNASVEVWAVNYKEKGSERSAADKQFATIEDLYQHMRDNGRVGH</sequence>
<evidence type="ECO:0000313" key="7">
    <source>
        <dbReference type="Proteomes" id="UP001597249"/>
    </source>
</evidence>
<dbReference type="Gene3D" id="3.40.50.1000">
    <property type="entry name" value="HAD superfamily/HAD-like"/>
    <property type="match status" value="1"/>
</dbReference>
<dbReference type="SFLD" id="SFLDG01135">
    <property type="entry name" value="C1.5.6:_HAD__Beta-PGM__Phospha"/>
    <property type="match status" value="1"/>
</dbReference>
<evidence type="ECO:0000256" key="3">
    <source>
        <dbReference type="ARBA" id="ARBA00022723"/>
    </source>
</evidence>
<dbReference type="EMBL" id="JBHTMO010000025">
    <property type="protein sequence ID" value="MFD1393585.1"/>
    <property type="molecule type" value="Genomic_DNA"/>
</dbReference>
<gene>
    <name evidence="6" type="ORF">ACFQ3L_08420</name>
</gene>
<evidence type="ECO:0000256" key="4">
    <source>
        <dbReference type="ARBA" id="ARBA00022842"/>
    </source>
</evidence>
<comment type="caution">
    <text evidence="6">The sequence shown here is derived from an EMBL/GenBank/DDBJ whole genome shotgun (WGS) entry which is preliminary data.</text>
</comment>
<dbReference type="PRINTS" id="PR00413">
    <property type="entry name" value="HADHALOGNASE"/>
</dbReference>
<dbReference type="InterPro" id="IPR036412">
    <property type="entry name" value="HAD-like_sf"/>
</dbReference>
<dbReference type="Gene3D" id="1.10.150.240">
    <property type="entry name" value="Putative phosphatase, domain 2"/>
    <property type="match status" value="1"/>
</dbReference>
<dbReference type="Proteomes" id="UP001597249">
    <property type="component" value="Unassembled WGS sequence"/>
</dbReference>
<proteinExistence type="inferred from homology"/>
<dbReference type="PANTHER" id="PTHR46193:SF18">
    <property type="entry name" value="HEXITOL PHOSPHATASE B"/>
    <property type="match status" value="1"/>
</dbReference>
<protein>
    <submittedName>
        <fullName evidence="6">HAD family hydrolase</fullName>
    </submittedName>
</protein>
<keyword evidence="7" id="KW-1185">Reference proteome</keyword>
<comment type="similarity">
    <text evidence="2">Belongs to the HAD-like hydrolase superfamily. CbbY/CbbZ/Gph/YieH family.</text>
</comment>
<evidence type="ECO:0000256" key="5">
    <source>
        <dbReference type="ARBA" id="ARBA00023277"/>
    </source>
</evidence>
<keyword evidence="3" id="KW-0479">Metal-binding</keyword>
<dbReference type="InterPro" id="IPR051600">
    <property type="entry name" value="Beta-PGM-like"/>
</dbReference>
<dbReference type="InterPro" id="IPR006439">
    <property type="entry name" value="HAD-SF_hydro_IA"/>
</dbReference>